<comment type="caution">
    <text evidence="4">The sequence shown here is derived from an EMBL/GenBank/DDBJ whole genome shotgun (WGS) entry which is preliminary data.</text>
</comment>
<keyword evidence="2" id="KW-0472">Membrane</keyword>
<dbReference type="Pfam" id="PF06916">
    <property type="entry name" value="FAM210A-B_dom"/>
    <property type="match status" value="1"/>
</dbReference>
<gene>
    <name evidence="4" type="ORF">PKNOH_S09527000</name>
</gene>
<dbReference type="AlphaFoldDB" id="A0A1Y3DPP5"/>
<feature type="transmembrane region" description="Helical" evidence="2">
    <location>
        <begin position="329"/>
        <end position="352"/>
    </location>
</feature>
<dbReference type="EMBL" id="NETL01000023">
    <property type="protein sequence ID" value="OTN66160.1"/>
    <property type="molecule type" value="Genomic_DNA"/>
</dbReference>
<evidence type="ECO:0000256" key="1">
    <source>
        <dbReference type="SAM" id="MobiDB-lite"/>
    </source>
</evidence>
<dbReference type="GO" id="GO:0005739">
    <property type="term" value="C:mitochondrion"/>
    <property type="evidence" value="ECO:0007669"/>
    <property type="project" value="TreeGrafter"/>
</dbReference>
<feature type="compositionally biased region" description="Gly residues" evidence="1">
    <location>
        <begin position="167"/>
        <end position="177"/>
    </location>
</feature>
<sequence>MVFISVWRFSQGGRIRSHFNRVHLTKNNFLPLCISSLEGREGRLFQSALLSTVISSSGGYKHGGAWHRSRSVYLCNPPIFSEGCRSSVNGSYFIHPFHSGTPHRGGILRGMVHPSLLGMQKKWTTWGANFNSISKEKEPSHGEADSRRRGDQAEWTRAGKNGERQNGDGGVGEGGGNEAETDGCPNGERAASRERPNGNYLQNTHSLLVTKKIKEALSKLKDKNSYKVISKKIKKEKNKINALLSIYHLKKGSLKQNFNEHIYRKAIIHTKTKIFQALKKNKQRSLIDIYYEEKRKYKLRKEKLLEVQGKLITNSRLAQMNVKKFFQKYGYVGLGTYFVVFFLTFSCCYFFVHFKYISLADITYWSEKMHLTKYMSDDLQKKIDSLWGELIFAYIASKITEPVRIVITILITPYIAKVIRLKKSSRIKSL</sequence>
<feature type="domain" description="DUF1279" evidence="3">
    <location>
        <begin position="321"/>
        <end position="414"/>
    </location>
</feature>
<organism evidence="4 5">
    <name type="scientific">Plasmodium knowlesi</name>
    <dbReference type="NCBI Taxonomy" id="5850"/>
    <lineage>
        <taxon>Eukaryota</taxon>
        <taxon>Sar</taxon>
        <taxon>Alveolata</taxon>
        <taxon>Apicomplexa</taxon>
        <taxon>Aconoidasida</taxon>
        <taxon>Haemosporida</taxon>
        <taxon>Plasmodiidae</taxon>
        <taxon>Plasmodium</taxon>
        <taxon>Plasmodium (Plasmodium)</taxon>
    </lineage>
</organism>
<dbReference type="VEuPathDB" id="PlasmoDB:PKNOH_S09527000"/>
<reference evidence="4 5" key="1">
    <citation type="submission" date="2017-05" db="EMBL/GenBank/DDBJ databases">
        <title>PacBio assembly of a Plasmodium knowlesi genome sequence with Hi-C correction and manual annotation of the SICAvar gene family.</title>
        <authorList>
            <person name="Lapp S.A."/>
            <person name="Geraldo J.A."/>
            <person name="Chien J.-T."/>
            <person name="Ay F."/>
            <person name="Pakala S.B."/>
            <person name="Batugedara G."/>
            <person name="Humphrey J.C."/>
            <person name="Debarry J.D."/>
            <person name="Le Roch K.G."/>
            <person name="Galinski M.R."/>
            <person name="Kissinger J.C."/>
        </authorList>
    </citation>
    <scope>NUCLEOTIDE SEQUENCE [LARGE SCALE GENOMIC DNA]</scope>
    <source>
        <strain evidence="5">Malayan Strain Pk1 (A+)</strain>
    </source>
</reference>
<proteinExistence type="predicted"/>
<dbReference type="OrthoDB" id="426386at2759"/>
<dbReference type="InterPro" id="IPR009688">
    <property type="entry name" value="FAM210A/B-like_dom"/>
</dbReference>
<evidence type="ECO:0000259" key="3">
    <source>
        <dbReference type="Pfam" id="PF06916"/>
    </source>
</evidence>
<evidence type="ECO:0000313" key="5">
    <source>
        <dbReference type="Proteomes" id="UP000195012"/>
    </source>
</evidence>
<feature type="compositionally biased region" description="Basic and acidic residues" evidence="1">
    <location>
        <begin position="134"/>
        <end position="154"/>
    </location>
</feature>
<dbReference type="eggNOG" id="ENOG502SCY8">
    <property type="taxonomic scope" value="Eukaryota"/>
</dbReference>
<accession>A0A1Y3DPP5</accession>
<feature type="region of interest" description="Disordered" evidence="1">
    <location>
        <begin position="133"/>
        <end position="203"/>
    </location>
</feature>
<evidence type="ECO:0000313" key="4">
    <source>
        <dbReference type="EMBL" id="OTN66160.1"/>
    </source>
</evidence>
<dbReference type="InterPro" id="IPR045866">
    <property type="entry name" value="FAM210A/B-like"/>
</dbReference>
<dbReference type="VEuPathDB" id="PlasmoDB:PKNH_1272000"/>
<keyword evidence="2" id="KW-0812">Transmembrane</keyword>
<protein>
    <recommendedName>
        <fullName evidence="3">DUF1279 domain-containing protein</fullName>
    </recommendedName>
</protein>
<name>A0A1Y3DPP5_PLAKN</name>
<dbReference type="PANTHER" id="PTHR21377">
    <property type="entry name" value="PROTEIN FAM210B, MITOCHONDRIAL"/>
    <property type="match status" value="1"/>
</dbReference>
<dbReference type="Proteomes" id="UP000195012">
    <property type="component" value="Unassembled WGS sequence"/>
</dbReference>
<dbReference type="PANTHER" id="PTHR21377:SF0">
    <property type="entry name" value="PROTEIN FAM210B, MITOCHONDRIAL"/>
    <property type="match status" value="1"/>
</dbReference>
<keyword evidence="2" id="KW-1133">Transmembrane helix</keyword>
<dbReference type="VEuPathDB" id="PlasmoDB:PKA1H_120076300"/>
<evidence type="ECO:0000256" key="2">
    <source>
        <dbReference type="SAM" id="Phobius"/>
    </source>
</evidence>